<protein>
    <recommendedName>
        <fullName evidence="4">Hemolysin XhlA</fullName>
    </recommendedName>
</protein>
<gene>
    <name evidence="2" type="ORF">ACFOUO_06225</name>
</gene>
<evidence type="ECO:0000313" key="3">
    <source>
        <dbReference type="Proteomes" id="UP001595843"/>
    </source>
</evidence>
<accession>A0ABV8JGQ7</accession>
<keyword evidence="1" id="KW-1133">Transmembrane helix</keyword>
<sequence length="74" mass="8617">MEEIRAHRNELQKMRETMGKVHTSVTELKTHREHDEKRMGELATKEYVKSQTWRVILTGVGLVITGVGLLIRFL</sequence>
<evidence type="ECO:0000313" key="2">
    <source>
        <dbReference type="EMBL" id="MFC4076403.1"/>
    </source>
</evidence>
<feature type="transmembrane region" description="Helical" evidence="1">
    <location>
        <begin position="55"/>
        <end position="73"/>
    </location>
</feature>
<keyword evidence="1" id="KW-0812">Transmembrane</keyword>
<name>A0ABV8JGQ7_9BACL</name>
<comment type="caution">
    <text evidence="2">The sequence shown here is derived from an EMBL/GenBank/DDBJ whole genome shotgun (WGS) entry which is preliminary data.</text>
</comment>
<evidence type="ECO:0000256" key="1">
    <source>
        <dbReference type="SAM" id="Phobius"/>
    </source>
</evidence>
<keyword evidence="3" id="KW-1185">Reference proteome</keyword>
<proteinExistence type="predicted"/>
<organism evidence="2 3">
    <name type="scientific">Salinithrix halophila</name>
    <dbReference type="NCBI Taxonomy" id="1485204"/>
    <lineage>
        <taxon>Bacteria</taxon>
        <taxon>Bacillati</taxon>
        <taxon>Bacillota</taxon>
        <taxon>Bacilli</taxon>
        <taxon>Bacillales</taxon>
        <taxon>Thermoactinomycetaceae</taxon>
        <taxon>Salinithrix</taxon>
    </lineage>
</organism>
<dbReference type="EMBL" id="JBHSAP010000009">
    <property type="protein sequence ID" value="MFC4076403.1"/>
    <property type="molecule type" value="Genomic_DNA"/>
</dbReference>
<evidence type="ECO:0008006" key="4">
    <source>
        <dbReference type="Google" id="ProtNLM"/>
    </source>
</evidence>
<dbReference type="Proteomes" id="UP001595843">
    <property type="component" value="Unassembled WGS sequence"/>
</dbReference>
<keyword evidence="1" id="KW-0472">Membrane</keyword>
<reference evidence="3" key="1">
    <citation type="journal article" date="2019" name="Int. J. Syst. Evol. Microbiol.">
        <title>The Global Catalogue of Microorganisms (GCM) 10K type strain sequencing project: providing services to taxonomists for standard genome sequencing and annotation.</title>
        <authorList>
            <consortium name="The Broad Institute Genomics Platform"/>
            <consortium name="The Broad Institute Genome Sequencing Center for Infectious Disease"/>
            <person name="Wu L."/>
            <person name="Ma J."/>
        </authorList>
    </citation>
    <scope>NUCLEOTIDE SEQUENCE [LARGE SCALE GENOMIC DNA]</scope>
    <source>
        <strain evidence="3">IBRC-M 10813</strain>
    </source>
</reference>